<dbReference type="EMBL" id="JASZZN010000002">
    <property type="protein sequence ID" value="MDM4014599.1"/>
    <property type="molecule type" value="Genomic_DNA"/>
</dbReference>
<evidence type="ECO:0000256" key="1">
    <source>
        <dbReference type="SAM" id="SignalP"/>
    </source>
</evidence>
<reference evidence="2 3" key="1">
    <citation type="submission" date="2023-06" db="EMBL/GenBank/DDBJ databases">
        <title>Roseiconus lacunae JC819 isolated from Gulf of Mannar region, Tamil Nadu.</title>
        <authorList>
            <person name="Pk S."/>
            <person name="Ch S."/>
            <person name="Ch V.R."/>
        </authorList>
    </citation>
    <scope>NUCLEOTIDE SEQUENCE [LARGE SCALE GENOMIC DNA]</scope>
    <source>
        <strain evidence="2 3">JC819</strain>
    </source>
</reference>
<accession>A0ABT7PE87</accession>
<gene>
    <name evidence="2" type="ORF">QTN89_04085</name>
</gene>
<sequence>MLRPSRRTLTLMTLACLCAVFAGPAAVAAPPSLMRLFGKAKPIEKADSYVLTEEDGPWLLLATTFVGENAKQRAEKAAIEIRSKLRLPAFIYQEDFNFTGTVDRDAQTGRRMRYANPHQYEAYAVLVGEYDSVNHESIDRDLEKLKTVQLDVFKDPNEMADEYNTESPASVIKAFGQKLFMNAKGKARNPMATAFLTRNPMLPEDFFQQPEVDSFVQELNEGMEYSLLESKGKFTVVVRTFGACGTIAGAKNSEKFKPSAERMDQFARQAGKMVKALRKQGHEAYQYHDRDRSIVTIGSFDSLGREIGGHFEYSPEIKRVMTEFSALNAPNSRSLNGGKAYMANHVAMIPFDVQPAPIAVPKASKRSLYSALR</sequence>
<protein>
    <submittedName>
        <fullName evidence="2">Uncharacterized protein</fullName>
    </submittedName>
</protein>
<organism evidence="2 3">
    <name type="scientific">Roseiconus lacunae</name>
    <dbReference type="NCBI Taxonomy" id="2605694"/>
    <lineage>
        <taxon>Bacteria</taxon>
        <taxon>Pseudomonadati</taxon>
        <taxon>Planctomycetota</taxon>
        <taxon>Planctomycetia</taxon>
        <taxon>Pirellulales</taxon>
        <taxon>Pirellulaceae</taxon>
        <taxon>Roseiconus</taxon>
    </lineage>
</organism>
<proteinExistence type="predicted"/>
<feature type="chain" id="PRO_5046902675" evidence="1">
    <location>
        <begin position="29"/>
        <end position="373"/>
    </location>
</feature>
<evidence type="ECO:0000313" key="2">
    <source>
        <dbReference type="EMBL" id="MDM4014599.1"/>
    </source>
</evidence>
<keyword evidence="1" id="KW-0732">Signal</keyword>
<keyword evidence="3" id="KW-1185">Reference proteome</keyword>
<name>A0ABT7PE87_9BACT</name>
<feature type="signal peptide" evidence="1">
    <location>
        <begin position="1"/>
        <end position="28"/>
    </location>
</feature>
<comment type="caution">
    <text evidence="2">The sequence shown here is derived from an EMBL/GenBank/DDBJ whole genome shotgun (WGS) entry which is preliminary data.</text>
</comment>
<dbReference type="RefSeq" id="WP_230774940.1">
    <property type="nucleotide sequence ID" value="NZ_JAJMQV010000059.1"/>
</dbReference>
<evidence type="ECO:0000313" key="3">
    <source>
        <dbReference type="Proteomes" id="UP001239462"/>
    </source>
</evidence>
<dbReference type="Proteomes" id="UP001239462">
    <property type="component" value="Unassembled WGS sequence"/>
</dbReference>